<name>A0A239LK03_EKHLU</name>
<evidence type="ECO:0008006" key="8">
    <source>
        <dbReference type="Google" id="ProtNLM"/>
    </source>
</evidence>
<keyword evidence="3" id="KW-0274">FAD</keyword>
<dbReference type="RefSeq" id="WP_089357941.1">
    <property type="nucleotide sequence ID" value="NZ_FZPD01000005.1"/>
</dbReference>
<dbReference type="Proteomes" id="UP000198393">
    <property type="component" value="Unassembled WGS sequence"/>
</dbReference>
<dbReference type="InterPro" id="IPR023166">
    <property type="entry name" value="BaiN-like_dom_sf"/>
</dbReference>
<dbReference type="OrthoDB" id="9773233at2"/>
<dbReference type="InterPro" id="IPR036188">
    <property type="entry name" value="FAD/NAD-bd_sf"/>
</dbReference>
<dbReference type="InterPro" id="IPR004792">
    <property type="entry name" value="BaiN-like"/>
</dbReference>
<dbReference type="Pfam" id="PF22780">
    <property type="entry name" value="HI0933_like_1st"/>
    <property type="match status" value="1"/>
</dbReference>
<organism evidence="6 7">
    <name type="scientific">Ekhidna lutea</name>
    <dbReference type="NCBI Taxonomy" id="447679"/>
    <lineage>
        <taxon>Bacteria</taxon>
        <taxon>Pseudomonadati</taxon>
        <taxon>Bacteroidota</taxon>
        <taxon>Cytophagia</taxon>
        <taxon>Cytophagales</taxon>
        <taxon>Reichenbachiellaceae</taxon>
        <taxon>Ekhidna</taxon>
    </lineage>
</organism>
<dbReference type="Pfam" id="PF03486">
    <property type="entry name" value="HI0933_like"/>
    <property type="match status" value="1"/>
</dbReference>
<dbReference type="EMBL" id="FZPD01000005">
    <property type="protein sequence ID" value="SNT29924.1"/>
    <property type="molecule type" value="Genomic_DNA"/>
</dbReference>
<keyword evidence="2" id="KW-0285">Flavoprotein</keyword>
<evidence type="ECO:0000256" key="3">
    <source>
        <dbReference type="ARBA" id="ARBA00022827"/>
    </source>
</evidence>
<dbReference type="InterPro" id="IPR055178">
    <property type="entry name" value="RsdA/BaiN/AoA(So)-like_dom"/>
</dbReference>
<proteinExistence type="predicted"/>
<dbReference type="SUPFAM" id="SSF51905">
    <property type="entry name" value="FAD/NAD(P)-binding domain"/>
    <property type="match status" value="1"/>
</dbReference>
<dbReference type="AlphaFoldDB" id="A0A239LK03"/>
<evidence type="ECO:0000313" key="6">
    <source>
        <dbReference type="EMBL" id="SNT29924.1"/>
    </source>
</evidence>
<evidence type="ECO:0000256" key="2">
    <source>
        <dbReference type="ARBA" id="ARBA00022630"/>
    </source>
</evidence>
<dbReference type="SUPFAM" id="SSF160996">
    <property type="entry name" value="HI0933 insert domain-like"/>
    <property type="match status" value="1"/>
</dbReference>
<evidence type="ECO:0000259" key="5">
    <source>
        <dbReference type="Pfam" id="PF22780"/>
    </source>
</evidence>
<evidence type="ECO:0000256" key="1">
    <source>
        <dbReference type="ARBA" id="ARBA00001974"/>
    </source>
</evidence>
<dbReference type="Gene3D" id="2.40.30.10">
    <property type="entry name" value="Translation factors"/>
    <property type="match status" value="1"/>
</dbReference>
<dbReference type="PANTHER" id="PTHR42887:SF2">
    <property type="entry name" value="OS12G0638800 PROTEIN"/>
    <property type="match status" value="1"/>
</dbReference>
<dbReference type="PRINTS" id="PR00411">
    <property type="entry name" value="PNDRDTASEI"/>
</dbReference>
<feature type="domain" description="RsdA/BaiN/AoA(So)-like Rossmann fold-like" evidence="4">
    <location>
        <begin position="2"/>
        <end position="396"/>
    </location>
</feature>
<dbReference type="Gene3D" id="3.50.50.60">
    <property type="entry name" value="FAD/NAD(P)-binding domain"/>
    <property type="match status" value="1"/>
</dbReference>
<dbReference type="NCBIfam" id="TIGR00275">
    <property type="entry name" value="aminoacetone oxidase family FAD-binding enzyme"/>
    <property type="match status" value="1"/>
</dbReference>
<dbReference type="InterPro" id="IPR057661">
    <property type="entry name" value="RsdA/BaiN/AoA(So)_Rossmann"/>
</dbReference>
<dbReference type="Gene3D" id="1.10.8.260">
    <property type="entry name" value="HI0933 insert domain-like"/>
    <property type="match status" value="1"/>
</dbReference>
<comment type="cofactor">
    <cofactor evidence="1">
        <name>FAD</name>
        <dbReference type="ChEBI" id="CHEBI:57692"/>
    </cofactor>
</comment>
<keyword evidence="7" id="KW-1185">Reference proteome</keyword>
<dbReference type="PRINTS" id="PR00368">
    <property type="entry name" value="FADPNR"/>
</dbReference>
<protein>
    <recommendedName>
        <fullName evidence="8">Flavoprotein, HI0933 family</fullName>
    </recommendedName>
</protein>
<gene>
    <name evidence="6" type="ORF">SAMN05421640_3278</name>
</gene>
<evidence type="ECO:0000259" key="4">
    <source>
        <dbReference type="Pfam" id="PF03486"/>
    </source>
</evidence>
<accession>A0A239LK03</accession>
<sequence length="399" mass="44793">MKVIVIGGGAAGFFTAINIAEKHPNYQVSILEKSGKILQKVKVSGGGRCNVTNERSLPSELVKFYPRGSKKLHSLFKTFSTEDMTSWLEEHGVQTKAEADKRMFPVTDNSQTIIDCFVKAAEKHKITLRLNEGVTQLEQIENQWKITTSKQEIFADKVVVATGSSPATWEVLEEAGLEMTEIVPSLFTFNIKDERIQDLQGVSFEKASVKVVGTKLAEEGPLLITHWGLSGPAILKLSAWGAYELAKKNYHFEVLVNFIVAMKPEDIRSHILSYKQSNPKRKVVNYPLFDLPKRFWERMTQYCEVSDQTPFGELSKKMINKLVEELGQGRYEVNGKSTFKEEFVTAGGVKLSEVDLNTFECRRFPNLYLAGEVLDIDALTGGFNFQACWSAGWVISESV</sequence>
<evidence type="ECO:0000313" key="7">
    <source>
        <dbReference type="Proteomes" id="UP000198393"/>
    </source>
</evidence>
<dbReference type="PANTHER" id="PTHR42887">
    <property type="entry name" value="OS12G0638800 PROTEIN"/>
    <property type="match status" value="1"/>
</dbReference>
<feature type="domain" description="RsdA/BaiN/AoA(So)-like insert" evidence="5">
    <location>
        <begin position="183"/>
        <end position="344"/>
    </location>
</feature>
<reference evidence="6 7" key="1">
    <citation type="submission" date="2017-06" db="EMBL/GenBank/DDBJ databases">
        <authorList>
            <person name="Kim H.J."/>
            <person name="Triplett B.A."/>
        </authorList>
    </citation>
    <scope>NUCLEOTIDE SEQUENCE [LARGE SCALE GENOMIC DNA]</scope>
    <source>
        <strain evidence="6 7">DSM 19307</strain>
    </source>
</reference>